<feature type="domain" description="Rod shape-determining protein MreC beta-barrel core" evidence="6">
    <location>
        <begin position="122"/>
        <end position="266"/>
    </location>
</feature>
<comment type="similarity">
    <text evidence="1">Belongs to the MreC family.</text>
</comment>
<evidence type="ECO:0000259" key="6">
    <source>
        <dbReference type="Pfam" id="PF04085"/>
    </source>
</evidence>
<keyword evidence="8" id="KW-1185">Reference proteome</keyword>
<keyword evidence="5" id="KW-0472">Membrane</keyword>
<gene>
    <name evidence="7" type="ORF">GGR21_001070</name>
</gene>
<evidence type="ECO:0000313" key="7">
    <source>
        <dbReference type="EMBL" id="MBB4035181.1"/>
    </source>
</evidence>
<evidence type="ECO:0000256" key="5">
    <source>
        <dbReference type="SAM" id="Phobius"/>
    </source>
</evidence>
<evidence type="ECO:0000256" key="3">
    <source>
        <dbReference type="ARBA" id="ARBA00022960"/>
    </source>
</evidence>
<dbReference type="NCBIfam" id="NF010532">
    <property type="entry name" value="PRK13922.9-3"/>
    <property type="match status" value="1"/>
</dbReference>
<accession>A0A840CJ41</accession>
<dbReference type="InterPro" id="IPR042175">
    <property type="entry name" value="Cell/Rod_MreC_2"/>
</dbReference>
<dbReference type="Gene3D" id="2.40.10.350">
    <property type="entry name" value="Rod shape-determining protein MreC, domain 2"/>
    <property type="match status" value="1"/>
</dbReference>
<dbReference type="GO" id="GO:0008360">
    <property type="term" value="P:regulation of cell shape"/>
    <property type="evidence" value="ECO:0007669"/>
    <property type="project" value="UniProtKB-KW"/>
</dbReference>
<organism evidence="7 8">
    <name type="scientific">Dysgonomonas hofstadii</name>
    <dbReference type="NCBI Taxonomy" id="637886"/>
    <lineage>
        <taxon>Bacteria</taxon>
        <taxon>Pseudomonadati</taxon>
        <taxon>Bacteroidota</taxon>
        <taxon>Bacteroidia</taxon>
        <taxon>Bacteroidales</taxon>
        <taxon>Dysgonomonadaceae</taxon>
        <taxon>Dysgonomonas</taxon>
    </lineage>
</organism>
<feature type="transmembrane region" description="Helical" evidence="5">
    <location>
        <begin position="12"/>
        <end position="29"/>
    </location>
</feature>
<proteinExistence type="inferred from homology"/>
<dbReference type="Pfam" id="PF04085">
    <property type="entry name" value="MreC"/>
    <property type="match status" value="1"/>
</dbReference>
<dbReference type="NCBIfam" id="TIGR00219">
    <property type="entry name" value="mreC"/>
    <property type="match status" value="1"/>
</dbReference>
<dbReference type="Gene3D" id="2.40.10.340">
    <property type="entry name" value="Rod shape-determining protein MreC, domain 1"/>
    <property type="match status" value="1"/>
</dbReference>
<keyword evidence="5" id="KW-1133">Transmembrane helix</keyword>
<evidence type="ECO:0000256" key="2">
    <source>
        <dbReference type="ARBA" id="ARBA00013855"/>
    </source>
</evidence>
<evidence type="ECO:0000313" key="8">
    <source>
        <dbReference type="Proteomes" id="UP000555103"/>
    </source>
</evidence>
<dbReference type="AlphaFoldDB" id="A0A840CJ41"/>
<dbReference type="PANTHER" id="PTHR34138:SF1">
    <property type="entry name" value="CELL SHAPE-DETERMINING PROTEIN MREC"/>
    <property type="match status" value="1"/>
</dbReference>
<reference evidence="7 8" key="1">
    <citation type="submission" date="2020-08" db="EMBL/GenBank/DDBJ databases">
        <title>Genomic Encyclopedia of Type Strains, Phase IV (KMG-IV): sequencing the most valuable type-strain genomes for metagenomic binning, comparative biology and taxonomic classification.</title>
        <authorList>
            <person name="Goeker M."/>
        </authorList>
    </citation>
    <scope>NUCLEOTIDE SEQUENCE [LARGE SCALE GENOMIC DNA]</scope>
    <source>
        <strain evidence="7 8">DSM 104969</strain>
    </source>
</reference>
<evidence type="ECO:0000256" key="1">
    <source>
        <dbReference type="ARBA" id="ARBA00009369"/>
    </source>
</evidence>
<dbReference type="RefSeq" id="WP_183306124.1">
    <property type="nucleotide sequence ID" value="NZ_JACIEP010000003.1"/>
</dbReference>
<dbReference type="Proteomes" id="UP000555103">
    <property type="component" value="Unassembled WGS sequence"/>
</dbReference>
<evidence type="ECO:0000256" key="4">
    <source>
        <dbReference type="ARBA" id="ARBA00032089"/>
    </source>
</evidence>
<sequence>MRNLINFLIKNSSWFVFIFLEVVCFYLIFSSNSYQKSVFLSYSTEITGRVYSVSGSILSYFGLKQENQDLLQRNGELSTRISELEDYIFTLEADSLKTEAFLRDSLGRRIEPDFIVARVEKNSISMIENYIIINKGIKDGVKSDMGVLSQQGIVGVVRNASSNYAIIQPILNPHSRFSCKIQGSNADGILVWEGGDSRFARLTQYPKYEKIEKGDTIVTSGFSDFFPEGIMVGTVEDYKSETDDNFYSLSVKLSTDFGALKNVFIVNNTNEEIKELERKVKNVKK</sequence>
<dbReference type="InterPro" id="IPR055342">
    <property type="entry name" value="MreC_beta-barrel_core"/>
</dbReference>
<name>A0A840CJ41_9BACT</name>
<dbReference type="InterPro" id="IPR042177">
    <property type="entry name" value="Cell/Rod_1"/>
</dbReference>
<dbReference type="EMBL" id="JACIEP010000003">
    <property type="protein sequence ID" value="MBB4035181.1"/>
    <property type="molecule type" value="Genomic_DNA"/>
</dbReference>
<keyword evidence="3" id="KW-0133">Cell shape</keyword>
<protein>
    <recommendedName>
        <fullName evidence="2">Cell shape-determining protein MreC</fullName>
    </recommendedName>
    <alternativeName>
        <fullName evidence="4">Cell shape protein MreC</fullName>
    </alternativeName>
</protein>
<dbReference type="InterPro" id="IPR007221">
    <property type="entry name" value="MreC"/>
</dbReference>
<comment type="caution">
    <text evidence="7">The sequence shown here is derived from an EMBL/GenBank/DDBJ whole genome shotgun (WGS) entry which is preliminary data.</text>
</comment>
<dbReference type="GO" id="GO:0005886">
    <property type="term" value="C:plasma membrane"/>
    <property type="evidence" value="ECO:0007669"/>
    <property type="project" value="TreeGrafter"/>
</dbReference>
<keyword evidence="5" id="KW-0812">Transmembrane</keyword>
<dbReference type="PANTHER" id="PTHR34138">
    <property type="entry name" value="CELL SHAPE-DETERMINING PROTEIN MREC"/>
    <property type="match status" value="1"/>
</dbReference>